<evidence type="ECO:0000313" key="1">
    <source>
        <dbReference type="EMBL" id="KAJ4713452.1"/>
    </source>
</evidence>
<dbReference type="Proteomes" id="UP001164539">
    <property type="component" value="Chromosome 8"/>
</dbReference>
<sequence length="395" mass="43871">MPVFGESSTSFSSSSSSSTIAEHIKLRRPRNEMSQVVDPTNAPPQPPQIPSARSKSTISSLFNSANTTPKKKLNNTFRGFGCTAAASQQVSLPAVIRTSADWDGKKVKKKKQKNNDNRKKNTSNNDVIKISSLNSNKSSAVAAADGTNSNSNNPASCMLVQDVWCGPGIGFSADAVVGSVDCVVTRRNVSGRGKIDIEKVNQRERERERERERPSCLARRTVNPESFAFPFPDTDSPFSSTRPELDVFGPRYYRHVRHPSPDGLAEIMLLQNSLLMGGRVDSHDHFRDWRLDVDNMSYEELLELGDRIGYVSTGLKEDEIGQCLRKLKNSIVNDLSSHFPVHEDKKCTICQEEYEADDEMGKLDCGHSFHIQCIKQWLSQKNACPVCKTAVVTRC</sequence>
<protein>
    <submittedName>
        <fullName evidence="1">RING/U-box superfamily protein</fullName>
    </submittedName>
</protein>
<name>A0ACC1XPR8_MELAZ</name>
<comment type="caution">
    <text evidence="1">The sequence shown here is derived from an EMBL/GenBank/DDBJ whole genome shotgun (WGS) entry which is preliminary data.</text>
</comment>
<gene>
    <name evidence="1" type="ORF">OWV82_015547</name>
</gene>
<dbReference type="EMBL" id="CM051401">
    <property type="protein sequence ID" value="KAJ4713452.1"/>
    <property type="molecule type" value="Genomic_DNA"/>
</dbReference>
<evidence type="ECO:0000313" key="2">
    <source>
        <dbReference type="Proteomes" id="UP001164539"/>
    </source>
</evidence>
<proteinExistence type="predicted"/>
<accession>A0ACC1XPR8</accession>
<reference evidence="1 2" key="1">
    <citation type="journal article" date="2023" name="Science">
        <title>Complex scaffold remodeling in plant triterpene biosynthesis.</title>
        <authorList>
            <person name="De La Pena R."/>
            <person name="Hodgson H."/>
            <person name="Liu J.C."/>
            <person name="Stephenson M.J."/>
            <person name="Martin A.C."/>
            <person name="Owen C."/>
            <person name="Harkess A."/>
            <person name="Leebens-Mack J."/>
            <person name="Jimenez L.E."/>
            <person name="Osbourn A."/>
            <person name="Sattely E.S."/>
        </authorList>
    </citation>
    <scope>NUCLEOTIDE SEQUENCE [LARGE SCALE GENOMIC DNA]</scope>
    <source>
        <strain evidence="2">cv. JPN11</strain>
        <tissue evidence="1">Leaf</tissue>
    </source>
</reference>
<organism evidence="1 2">
    <name type="scientific">Melia azedarach</name>
    <name type="common">Chinaberry tree</name>
    <dbReference type="NCBI Taxonomy" id="155640"/>
    <lineage>
        <taxon>Eukaryota</taxon>
        <taxon>Viridiplantae</taxon>
        <taxon>Streptophyta</taxon>
        <taxon>Embryophyta</taxon>
        <taxon>Tracheophyta</taxon>
        <taxon>Spermatophyta</taxon>
        <taxon>Magnoliopsida</taxon>
        <taxon>eudicotyledons</taxon>
        <taxon>Gunneridae</taxon>
        <taxon>Pentapetalae</taxon>
        <taxon>rosids</taxon>
        <taxon>malvids</taxon>
        <taxon>Sapindales</taxon>
        <taxon>Meliaceae</taxon>
        <taxon>Melia</taxon>
    </lineage>
</organism>
<keyword evidence="2" id="KW-1185">Reference proteome</keyword>